<proteinExistence type="predicted"/>
<evidence type="ECO:0000256" key="1">
    <source>
        <dbReference type="SAM" id="SignalP"/>
    </source>
</evidence>
<feature type="chain" id="PRO_5024938775" evidence="1">
    <location>
        <begin position="20"/>
        <end position="79"/>
    </location>
</feature>
<feature type="signal peptide" evidence="1">
    <location>
        <begin position="1"/>
        <end position="19"/>
    </location>
</feature>
<protein>
    <submittedName>
        <fullName evidence="2">Uncharacterized protein</fullName>
    </submittedName>
</protein>
<keyword evidence="1" id="KW-0732">Signal</keyword>
<dbReference type="EMBL" id="ML742028">
    <property type="protein sequence ID" value="KAE8154548.1"/>
    <property type="molecule type" value="Genomic_DNA"/>
</dbReference>
<sequence>MKFSTTLAATAALLTGANAVIPYQTIHYTDICWKVCFPEKPHCPGGWHDKKFGHCYTCCKDTDDDDDDDDKVFAQIWNA</sequence>
<name>A0A5N6U7E9_ASPAV</name>
<accession>A0A5N6U7E9</accession>
<dbReference type="OrthoDB" id="3440400at2759"/>
<gene>
    <name evidence="2" type="ORF">BDV25DRAFT_147473</name>
</gene>
<evidence type="ECO:0000313" key="2">
    <source>
        <dbReference type="EMBL" id="KAE8154548.1"/>
    </source>
</evidence>
<evidence type="ECO:0000313" key="3">
    <source>
        <dbReference type="Proteomes" id="UP000325780"/>
    </source>
</evidence>
<keyword evidence="3" id="KW-1185">Reference proteome</keyword>
<dbReference type="Proteomes" id="UP000325780">
    <property type="component" value="Unassembled WGS sequence"/>
</dbReference>
<dbReference type="AlphaFoldDB" id="A0A5N6U7E9"/>
<reference evidence="2 3" key="1">
    <citation type="submission" date="2019-04" db="EMBL/GenBank/DDBJ databases">
        <title>Friends and foes A comparative genomics study of 23 Aspergillus species from section Flavi.</title>
        <authorList>
            <consortium name="DOE Joint Genome Institute"/>
            <person name="Kjaerbolling I."/>
            <person name="Vesth T."/>
            <person name="Frisvad J.C."/>
            <person name="Nybo J.L."/>
            <person name="Theobald S."/>
            <person name="Kildgaard S."/>
            <person name="Isbrandt T."/>
            <person name="Kuo A."/>
            <person name="Sato A."/>
            <person name="Lyhne E.K."/>
            <person name="Kogle M.E."/>
            <person name="Wiebenga A."/>
            <person name="Kun R.S."/>
            <person name="Lubbers R.J."/>
            <person name="Makela M.R."/>
            <person name="Barry K."/>
            <person name="Chovatia M."/>
            <person name="Clum A."/>
            <person name="Daum C."/>
            <person name="Haridas S."/>
            <person name="He G."/>
            <person name="LaButti K."/>
            <person name="Lipzen A."/>
            <person name="Mondo S."/>
            <person name="Riley R."/>
            <person name="Salamov A."/>
            <person name="Simmons B.A."/>
            <person name="Magnuson J.K."/>
            <person name="Henrissat B."/>
            <person name="Mortensen U.H."/>
            <person name="Larsen T.O."/>
            <person name="Devries R.P."/>
            <person name="Grigoriev I.V."/>
            <person name="Machida M."/>
            <person name="Baker S.E."/>
            <person name="Andersen M.R."/>
        </authorList>
    </citation>
    <scope>NUCLEOTIDE SEQUENCE [LARGE SCALE GENOMIC DNA]</scope>
    <source>
        <strain evidence="2 3">IBT 18842</strain>
    </source>
</reference>
<organism evidence="2 3">
    <name type="scientific">Aspergillus avenaceus</name>
    <dbReference type="NCBI Taxonomy" id="36643"/>
    <lineage>
        <taxon>Eukaryota</taxon>
        <taxon>Fungi</taxon>
        <taxon>Dikarya</taxon>
        <taxon>Ascomycota</taxon>
        <taxon>Pezizomycotina</taxon>
        <taxon>Eurotiomycetes</taxon>
        <taxon>Eurotiomycetidae</taxon>
        <taxon>Eurotiales</taxon>
        <taxon>Aspergillaceae</taxon>
        <taxon>Aspergillus</taxon>
        <taxon>Aspergillus subgen. Circumdati</taxon>
    </lineage>
</organism>